<dbReference type="PROSITE" id="PS50846">
    <property type="entry name" value="HMA_2"/>
    <property type="match status" value="1"/>
</dbReference>
<proteinExistence type="predicted"/>
<dbReference type="OrthoDB" id="9813965at2"/>
<dbReference type="STRING" id="269670.SAMN02982927_00018"/>
<keyword evidence="4" id="KW-1185">Reference proteome</keyword>
<dbReference type="AlphaFoldDB" id="A0A1I2MSA3"/>
<accession>A0A1I2MSA3</accession>
<keyword evidence="1" id="KW-0479">Metal-binding</keyword>
<dbReference type="InterPro" id="IPR036163">
    <property type="entry name" value="HMA_dom_sf"/>
</dbReference>
<dbReference type="Proteomes" id="UP000198752">
    <property type="component" value="Unassembled WGS sequence"/>
</dbReference>
<reference evidence="4" key="1">
    <citation type="submission" date="2016-10" db="EMBL/GenBank/DDBJ databases">
        <authorList>
            <person name="Varghese N."/>
            <person name="Submissions S."/>
        </authorList>
    </citation>
    <scope>NUCLEOTIDE SEQUENCE [LARGE SCALE GENOMIC DNA]</scope>
    <source>
        <strain evidence="4">ATCC 700379</strain>
    </source>
</reference>
<gene>
    <name evidence="3" type="ORF">SAMN02982927_00018</name>
</gene>
<evidence type="ECO:0000259" key="2">
    <source>
        <dbReference type="PROSITE" id="PS50846"/>
    </source>
</evidence>
<dbReference type="SUPFAM" id="SSF55008">
    <property type="entry name" value="HMA, heavy metal-associated domain"/>
    <property type="match status" value="1"/>
</dbReference>
<evidence type="ECO:0000313" key="3">
    <source>
        <dbReference type="EMBL" id="SFF93579.1"/>
    </source>
</evidence>
<evidence type="ECO:0000313" key="4">
    <source>
        <dbReference type="Proteomes" id="UP000198752"/>
    </source>
</evidence>
<dbReference type="CDD" id="cd00371">
    <property type="entry name" value="HMA"/>
    <property type="match status" value="1"/>
</dbReference>
<dbReference type="GO" id="GO:0046872">
    <property type="term" value="F:metal ion binding"/>
    <property type="evidence" value="ECO:0007669"/>
    <property type="project" value="UniProtKB-KW"/>
</dbReference>
<dbReference type="Pfam" id="PF00403">
    <property type="entry name" value="HMA"/>
    <property type="match status" value="1"/>
</dbReference>
<dbReference type="EMBL" id="FOOY01000003">
    <property type="protein sequence ID" value="SFF93579.1"/>
    <property type="molecule type" value="Genomic_DNA"/>
</dbReference>
<name>A0A1I2MSA3_9BACL</name>
<evidence type="ECO:0000256" key="1">
    <source>
        <dbReference type="ARBA" id="ARBA00022723"/>
    </source>
</evidence>
<organism evidence="3 4">
    <name type="scientific">Sporolactobacillus nakayamae</name>
    <dbReference type="NCBI Taxonomy" id="269670"/>
    <lineage>
        <taxon>Bacteria</taxon>
        <taxon>Bacillati</taxon>
        <taxon>Bacillota</taxon>
        <taxon>Bacilli</taxon>
        <taxon>Bacillales</taxon>
        <taxon>Sporolactobacillaceae</taxon>
        <taxon>Sporolactobacillus</taxon>
    </lineage>
</organism>
<protein>
    <submittedName>
        <fullName evidence="3">Copper chaperone CopZ</fullName>
    </submittedName>
</protein>
<dbReference type="FunFam" id="3.30.70.100:FF:000001">
    <property type="entry name" value="ATPase copper transporting beta"/>
    <property type="match status" value="1"/>
</dbReference>
<dbReference type="InterPro" id="IPR006121">
    <property type="entry name" value="HMA_dom"/>
</dbReference>
<dbReference type="RefSeq" id="WP_093668854.1">
    <property type="nucleotide sequence ID" value="NZ_FOOY01000003.1"/>
</dbReference>
<dbReference type="InterPro" id="IPR017969">
    <property type="entry name" value="Heavy-metal-associated_CS"/>
</dbReference>
<sequence length="122" mass="13804">MATFIICVILIVFAFLALRSTRRKMRSGCCGVNEKPVKKINVRDRNSAHYPHVEHMRIDGMTCQNCVTHIENALNSLDGVFAKVSLDKKEATVRMRQQLPERVLRRAVSGAGYTVMAITRNE</sequence>
<feature type="domain" description="HMA" evidence="2">
    <location>
        <begin position="52"/>
        <end position="116"/>
    </location>
</feature>
<dbReference type="Gene3D" id="3.30.70.100">
    <property type="match status" value="1"/>
</dbReference>
<dbReference type="PROSITE" id="PS01047">
    <property type="entry name" value="HMA_1"/>
    <property type="match status" value="1"/>
</dbReference>